<gene>
    <name evidence="1" type="ORF">MNBD_BACTEROID03-1515</name>
</gene>
<evidence type="ECO:0000313" key="1">
    <source>
        <dbReference type="EMBL" id="VAW18966.1"/>
    </source>
</evidence>
<reference evidence="1" key="1">
    <citation type="submission" date="2018-06" db="EMBL/GenBank/DDBJ databases">
        <authorList>
            <person name="Zhirakovskaya E."/>
        </authorList>
    </citation>
    <scope>NUCLEOTIDE SEQUENCE</scope>
</reference>
<dbReference type="AlphaFoldDB" id="A0A3B0UH64"/>
<accession>A0A3B0UH64</accession>
<organism evidence="1">
    <name type="scientific">hydrothermal vent metagenome</name>
    <dbReference type="NCBI Taxonomy" id="652676"/>
    <lineage>
        <taxon>unclassified sequences</taxon>
        <taxon>metagenomes</taxon>
        <taxon>ecological metagenomes</taxon>
    </lineage>
</organism>
<dbReference type="EMBL" id="UOEL01000157">
    <property type="protein sequence ID" value="VAW18966.1"/>
    <property type="molecule type" value="Genomic_DNA"/>
</dbReference>
<proteinExistence type="predicted"/>
<name>A0A3B0UH64_9ZZZZ</name>
<protein>
    <submittedName>
        <fullName evidence="1">Uncharacterized protein</fullName>
    </submittedName>
</protein>
<sequence>MQNGFVNVGSISIATFLVFDEIGAELQQNIPILFINLELFTEQQFPLGIKINQDFMECVKRTFTIKFSKRLVPISPWD</sequence>